<protein>
    <recommendedName>
        <fullName evidence="1">DUF6571 domain-containing protein</fullName>
    </recommendedName>
</protein>
<sequence>MQSMITSYNKDKSDLRNSVTNIKSRFDRFGIDSGDLTQILGICNWLDDQLSTLTRHQVLGAALERENPGLTMVQVPEPVVSAAQARKDGKDLADRMNKIDGTGDSAEQYHEIAQQLAAHKDDPDYCSAFYAAISPNIAQNLPTFLSSTGSSTAGEDLKAYSQALGSACSDGYPAPGFDKVKKLYLTPPPKGDNALAWNRGAMLQYGQFPADFLSRAARVNVLDSFAKDHDQNLSLISQNSALGLPSNTMTLYLNALGTNGDATRDALAHMGGTGSGTDLQGNLKSLIAYANQSHDPDMTNALKSALTAGSGDQVTHGADGSLSVVPTMHGGYEADFAATAMSSLAQSHADYKTYKDYIDTTFTAYGTPPGAHSDQKGAQDAFLLHLATAGDPTWPPTRPAIIAVGKDADALKGDTDFMSGFYSQGGDRFEAQVASSLHAEDGTHNGQVLSKDSQNILAEFGANLAAATKLEASGKIPTGLTQTFTNPPDMWSATMLMKYGPKGGEWDPGFLSSMGDAVLHWRKAHDMRPIYVDGQTTLAGYVPGGFADPKNAWYSELGLKENAADMTGDEQFAIVQGIDDNDPSLAVLSKLADNADASRTLLSGKDGSFAAQQLVNDHWATPGTDFDDAKFPAAIITAATSDREHHAKDAAVAAANIINAGAAKYADDKNKSSDDKILYPVNTEIEKSLAFVFSTYVHDFAASTGTDQKAASPNGDGTIKVPRGTTLAFLSEILENKDKDCAGNVIQAINAQVRATSQLGVEGDNGDYINKLAELRGEISKAGHNVDMDEAALADAEHAKQLLWFNIVTSAAASVPLPGGAPAVELAEKWAQAAIWTGIPYGGSKFPSGAQAAAEADYQGMKFSESTSMAVPLMEGLAKSGKLQQWQVPPPPGHPEWVQGHIVIKNDDDRDAFNTWWLNAQKHGGLAGFDQQMREAFSLGAS</sequence>
<comment type="caution">
    <text evidence="2">The sequence shown here is derived from an EMBL/GenBank/DDBJ whole genome shotgun (WGS) entry which is preliminary data.</text>
</comment>
<reference evidence="2 3" key="1">
    <citation type="submission" date="2016-10" db="EMBL/GenBank/DDBJ databases">
        <title>Genome sequence of Streptomyces sp. MUSC 1.</title>
        <authorList>
            <person name="Lee L.-H."/>
            <person name="Ser H.-L."/>
            <person name="Law J.W.-F."/>
        </authorList>
    </citation>
    <scope>NUCLEOTIDE SEQUENCE [LARGE SCALE GENOMIC DNA]</scope>
    <source>
        <strain evidence="2 3">MUSC 1</strain>
    </source>
</reference>
<feature type="domain" description="DUF6571" evidence="1">
    <location>
        <begin position="77"/>
        <end position="147"/>
    </location>
</feature>
<dbReference type="Pfam" id="PF20211">
    <property type="entry name" value="DUF6571"/>
    <property type="match status" value="1"/>
</dbReference>
<gene>
    <name evidence="2" type="ORF">BIV23_26090</name>
</gene>
<keyword evidence="3" id="KW-1185">Reference proteome</keyword>
<name>A0A1S2Q636_9ACTN</name>
<dbReference type="InterPro" id="IPR046701">
    <property type="entry name" value="DUF6571"/>
</dbReference>
<accession>A0A1S2Q636</accession>
<evidence type="ECO:0000313" key="2">
    <source>
        <dbReference type="EMBL" id="OIK01213.1"/>
    </source>
</evidence>
<dbReference type="EMBL" id="MLYO01000045">
    <property type="protein sequence ID" value="OIK01213.1"/>
    <property type="molecule type" value="Genomic_DNA"/>
</dbReference>
<dbReference type="Proteomes" id="UP000179642">
    <property type="component" value="Unassembled WGS sequence"/>
</dbReference>
<proteinExistence type="predicted"/>
<organism evidence="2 3">
    <name type="scientific">Streptomyces monashensis</name>
    <dbReference type="NCBI Taxonomy" id="1678012"/>
    <lineage>
        <taxon>Bacteria</taxon>
        <taxon>Bacillati</taxon>
        <taxon>Actinomycetota</taxon>
        <taxon>Actinomycetes</taxon>
        <taxon>Kitasatosporales</taxon>
        <taxon>Streptomycetaceae</taxon>
        <taxon>Streptomyces</taxon>
    </lineage>
</organism>
<evidence type="ECO:0000259" key="1">
    <source>
        <dbReference type="Pfam" id="PF20211"/>
    </source>
</evidence>
<dbReference type="AlphaFoldDB" id="A0A1S2Q636"/>
<evidence type="ECO:0000313" key="3">
    <source>
        <dbReference type="Proteomes" id="UP000179642"/>
    </source>
</evidence>